<accession>A0AAE0HWR5</accession>
<protein>
    <recommendedName>
        <fullName evidence="3">Carboxylic ester hydrolase</fullName>
        <ecNumber evidence="3">3.1.1.-</ecNumber>
    </recommendedName>
</protein>
<evidence type="ECO:0000256" key="3">
    <source>
        <dbReference type="RuleBase" id="RU361235"/>
    </source>
</evidence>
<feature type="signal peptide" evidence="3">
    <location>
        <begin position="1"/>
        <end position="17"/>
    </location>
</feature>
<organism evidence="5 6">
    <name type="scientific">Apodospora peruviana</name>
    <dbReference type="NCBI Taxonomy" id="516989"/>
    <lineage>
        <taxon>Eukaryota</taxon>
        <taxon>Fungi</taxon>
        <taxon>Dikarya</taxon>
        <taxon>Ascomycota</taxon>
        <taxon>Pezizomycotina</taxon>
        <taxon>Sordariomycetes</taxon>
        <taxon>Sordariomycetidae</taxon>
        <taxon>Sordariales</taxon>
        <taxon>Lasiosphaeriaceae</taxon>
        <taxon>Apodospora</taxon>
    </lineage>
</organism>
<dbReference type="SUPFAM" id="SSF53474">
    <property type="entry name" value="alpha/beta-Hydrolases"/>
    <property type="match status" value="1"/>
</dbReference>
<feature type="chain" id="PRO_5041772190" description="Carboxylic ester hydrolase" evidence="3">
    <location>
        <begin position="18"/>
        <end position="526"/>
    </location>
</feature>
<dbReference type="InterPro" id="IPR029058">
    <property type="entry name" value="AB_hydrolase_fold"/>
</dbReference>
<keyword evidence="2 3" id="KW-0378">Hydrolase</keyword>
<keyword evidence="6" id="KW-1185">Reference proteome</keyword>
<evidence type="ECO:0000313" key="5">
    <source>
        <dbReference type="EMBL" id="KAK3313371.1"/>
    </source>
</evidence>
<dbReference type="PANTHER" id="PTHR11559">
    <property type="entry name" value="CARBOXYLESTERASE"/>
    <property type="match status" value="1"/>
</dbReference>
<dbReference type="PROSITE" id="PS00941">
    <property type="entry name" value="CARBOXYLESTERASE_B_2"/>
    <property type="match status" value="1"/>
</dbReference>
<gene>
    <name evidence="5" type="ORF">B0H66DRAFT_522348</name>
</gene>
<proteinExistence type="inferred from homology"/>
<dbReference type="Proteomes" id="UP001283341">
    <property type="component" value="Unassembled WGS sequence"/>
</dbReference>
<comment type="caution">
    <text evidence="5">The sequence shown here is derived from an EMBL/GenBank/DDBJ whole genome shotgun (WGS) entry which is preliminary data.</text>
</comment>
<sequence length="526" mass="56136">MQLFLPIIFYLTCKASAQRPVVKLKDATYLGTTTKITTATATATVDKFLGIRFASTPSRFRAAQPCAPGNKTVDAVTQPPACAQQGTFASSEDCLFLNVFAPPHSQNPTTQTPKAVMLWFHGGALQSGSIASFDGSSLAANEDVIVVAAQYRLGVFGFPGNITRLGIPPDELNPGFRDQKLALQWIQENIASFGGDKTRVTIFGESAGAVSVDAQLLSDWGSEGPPFHAAILQSGGLHTFNRVALGVGVNVTGLGTGNQPHEAPFFSLARSLNCSADNGMLACVRTRTTAEIMSAVQKVNLLFPPVDDNGLSSVGDSDAARRAGRTLRVPVLIGSTFFEGDILPQKAIESRSLEEWAEMIYPGNSTLQDRVIEAYAGASDALKLLHSDFQFACTSTYDGNMISSLGIPTWRYVFNASLPGGRPAGHGSDVNFVFGSGLSTMTTANQRLSRKMQTAWASFAKNPAAGPGWPKYGSESLSLANLGGEGARDSITMADPGVVDSRCWVFSDAYDPDRPRSLLVWVRRKC</sequence>
<reference evidence="5" key="1">
    <citation type="journal article" date="2023" name="Mol. Phylogenet. Evol.">
        <title>Genome-scale phylogeny and comparative genomics of the fungal order Sordariales.</title>
        <authorList>
            <person name="Hensen N."/>
            <person name="Bonometti L."/>
            <person name="Westerberg I."/>
            <person name="Brannstrom I.O."/>
            <person name="Guillou S."/>
            <person name="Cros-Aarteil S."/>
            <person name="Calhoun S."/>
            <person name="Haridas S."/>
            <person name="Kuo A."/>
            <person name="Mondo S."/>
            <person name="Pangilinan J."/>
            <person name="Riley R."/>
            <person name="LaButti K."/>
            <person name="Andreopoulos B."/>
            <person name="Lipzen A."/>
            <person name="Chen C."/>
            <person name="Yan M."/>
            <person name="Daum C."/>
            <person name="Ng V."/>
            <person name="Clum A."/>
            <person name="Steindorff A."/>
            <person name="Ohm R.A."/>
            <person name="Martin F."/>
            <person name="Silar P."/>
            <person name="Natvig D.O."/>
            <person name="Lalanne C."/>
            <person name="Gautier V."/>
            <person name="Ament-Velasquez S.L."/>
            <person name="Kruys A."/>
            <person name="Hutchinson M.I."/>
            <person name="Powell A.J."/>
            <person name="Barry K."/>
            <person name="Miller A.N."/>
            <person name="Grigoriev I.V."/>
            <person name="Debuchy R."/>
            <person name="Gladieux P."/>
            <person name="Hiltunen Thoren M."/>
            <person name="Johannesson H."/>
        </authorList>
    </citation>
    <scope>NUCLEOTIDE SEQUENCE</scope>
    <source>
        <strain evidence="5">CBS 118394</strain>
    </source>
</reference>
<dbReference type="InterPro" id="IPR019819">
    <property type="entry name" value="Carboxylesterase_B_CS"/>
</dbReference>
<dbReference type="AlphaFoldDB" id="A0AAE0HWR5"/>
<reference evidence="5" key="2">
    <citation type="submission" date="2023-06" db="EMBL/GenBank/DDBJ databases">
        <authorList>
            <consortium name="Lawrence Berkeley National Laboratory"/>
            <person name="Haridas S."/>
            <person name="Hensen N."/>
            <person name="Bonometti L."/>
            <person name="Westerberg I."/>
            <person name="Brannstrom I.O."/>
            <person name="Guillou S."/>
            <person name="Cros-Aarteil S."/>
            <person name="Calhoun S."/>
            <person name="Kuo A."/>
            <person name="Mondo S."/>
            <person name="Pangilinan J."/>
            <person name="Riley R."/>
            <person name="Labutti K."/>
            <person name="Andreopoulos B."/>
            <person name="Lipzen A."/>
            <person name="Chen C."/>
            <person name="Yanf M."/>
            <person name="Daum C."/>
            <person name="Ng V."/>
            <person name="Clum A."/>
            <person name="Steindorff A."/>
            <person name="Ohm R."/>
            <person name="Martin F."/>
            <person name="Silar P."/>
            <person name="Natvig D."/>
            <person name="Lalanne C."/>
            <person name="Gautier V."/>
            <person name="Ament-Velasquez S.L."/>
            <person name="Kruys A."/>
            <person name="Hutchinson M.I."/>
            <person name="Powell A.J."/>
            <person name="Barry K."/>
            <person name="Miller A.N."/>
            <person name="Grigoriev I.V."/>
            <person name="Debuchy R."/>
            <person name="Gladieux P."/>
            <person name="Thoren M.H."/>
            <person name="Johannesson H."/>
        </authorList>
    </citation>
    <scope>NUCLEOTIDE SEQUENCE</scope>
    <source>
        <strain evidence="5">CBS 118394</strain>
    </source>
</reference>
<dbReference type="Gene3D" id="3.40.50.1820">
    <property type="entry name" value="alpha/beta hydrolase"/>
    <property type="match status" value="1"/>
</dbReference>
<dbReference type="GO" id="GO:0016787">
    <property type="term" value="F:hydrolase activity"/>
    <property type="evidence" value="ECO:0007669"/>
    <property type="project" value="UniProtKB-KW"/>
</dbReference>
<comment type="similarity">
    <text evidence="1 3">Belongs to the type-B carboxylesterase/lipase family.</text>
</comment>
<dbReference type="InterPro" id="IPR050309">
    <property type="entry name" value="Type-B_Carboxylest/Lipase"/>
</dbReference>
<evidence type="ECO:0000256" key="2">
    <source>
        <dbReference type="ARBA" id="ARBA00022801"/>
    </source>
</evidence>
<evidence type="ECO:0000313" key="6">
    <source>
        <dbReference type="Proteomes" id="UP001283341"/>
    </source>
</evidence>
<dbReference type="EC" id="3.1.1.-" evidence="3"/>
<evidence type="ECO:0000256" key="1">
    <source>
        <dbReference type="ARBA" id="ARBA00005964"/>
    </source>
</evidence>
<name>A0AAE0HWR5_9PEZI</name>
<dbReference type="PROSITE" id="PS00122">
    <property type="entry name" value="CARBOXYLESTERASE_B_1"/>
    <property type="match status" value="1"/>
</dbReference>
<dbReference type="InterPro" id="IPR019826">
    <property type="entry name" value="Carboxylesterase_B_AS"/>
</dbReference>
<keyword evidence="3" id="KW-0732">Signal</keyword>
<dbReference type="EMBL" id="JAUEDM010000007">
    <property type="protein sequence ID" value="KAK3313371.1"/>
    <property type="molecule type" value="Genomic_DNA"/>
</dbReference>
<dbReference type="InterPro" id="IPR002018">
    <property type="entry name" value="CarbesteraseB"/>
</dbReference>
<evidence type="ECO:0000259" key="4">
    <source>
        <dbReference type="Pfam" id="PF00135"/>
    </source>
</evidence>
<feature type="domain" description="Carboxylesterase type B" evidence="4">
    <location>
        <begin position="19"/>
        <end position="483"/>
    </location>
</feature>
<dbReference type="Pfam" id="PF00135">
    <property type="entry name" value="COesterase"/>
    <property type="match status" value="1"/>
</dbReference>